<dbReference type="PANTHER" id="PTHR38109">
    <property type="entry name" value="PROTEIN YCGL"/>
    <property type="match status" value="1"/>
</dbReference>
<dbReference type="PANTHER" id="PTHR38109:SF1">
    <property type="entry name" value="PROTEIN YCGL"/>
    <property type="match status" value="1"/>
</dbReference>
<dbReference type="Pfam" id="PF05166">
    <property type="entry name" value="YcgL"/>
    <property type="match status" value="1"/>
</dbReference>
<feature type="domain" description="YcgL" evidence="2">
    <location>
        <begin position="1"/>
        <end position="83"/>
    </location>
</feature>
<dbReference type="Proteomes" id="UP000519004">
    <property type="component" value="Unassembled WGS sequence"/>
</dbReference>
<comment type="caution">
    <text evidence="3">The sequence shown here is derived from an EMBL/GenBank/DDBJ whole genome shotgun (WGS) entry which is preliminary data.</text>
</comment>
<accession>A0A7W7Y1I0</accession>
<evidence type="ECO:0000256" key="1">
    <source>
        <dbReference type="HAMAP-Rule" id="MF_01866"/>
    </source>
</evidence>
<reference evidence="3 4" key="1">
    <citation type="submission" date="2020-08" db="EMBL/GenBank/DDBJ databases">
        <title>Genomic Encyclopedia of Type Strains, Phase IV (KMG-IV): sequencing the most valuable type-strain genomes for metagenomic binning, comparative biology and taxonomic classification.</title>
        <authorList>
            <person name="Goeker M."/>
        </authorList>
    </citation>
    <scope>NUCLEOTIDE SEQUENCE [LARGE SCALE GENOMIC DNA]</scope>
    <source>
        <strain evidence="3 4">DSM 25897</strain>
    </source>
</reference>
<protein>
    <recommendedName>
        <fullName evidence="1">YcgL domain-containing protein HNQ58_002255</fullName>
    </recommendedName>
</protein>
<gene>
    <name evidence="3" type="ORF">HNQ58_002255</name>
</gene>
<dbReference type="RefSeq" id="WP_183949009.1">
    <property type="nucleotide sequence ID" value="NZ_JACHHX010000018.1"/>
</dbReference>
<keyword evidence="4" id="KW-1185">Reference proteome</keyword>
<organism evidence="3 4">
    <name type="scientific">Rehaibacterium terrae</name>
    <dbReference type="NCBI Taxonomy" id="1341696"/>
    <lineage>
        <taxon>Bacteria</taxon>
        <taxon>Pseudomonadati</taxon>
        <taxon>Pseudomonadota</taxon>
        <taxon>Gammaproteobacteria</taxon>
        <taxon>Lysobacterales</taxon>
        <taxon>Lysobacteraceae</taxon>
        <taxon>Rehaibacterium</taxon>
    </lineage>
</organism>
<dbReference type="HAMAP" id="MF_01866">
    <property type="entry name" value="UPF0745"/>
    <property type="match status" value="1"/>
</dbReference>
<evidence type="ECO:0000313" key="3">
    <source>
        <dbReference type="EMBL" id="MBB5016340.1"/>
    </source>
</evidence>
<sequence>MHAYVYKSQRKADTYVYLRERENFDLLPAPLRERLGALSYVLEVTLSPERRLAKEDPAIVRANLADRGFHIQFPPDEHTRADA</sequence>
<evidence type="ECO:0000259" key="2">
    <source>
        <dbReference type="PROSITE" id="PS51648"/>
    </source>
</evidence>
<dbReference type="InterPro" id="IPR027354">
    <property type="entry name" value="YcgL_dom"/>
</dbReference>
<dbReference type="InterPro" id="IPR038068">
    <property type="entry name" value="YcgL-like_sf"/>
</dbReference>
<proteinExistence type="inferred from homology"/>
<dbReference type="PROSITE" id="PS51648">
    <property type="entry name" value="YCGL"/>
    <property type="match status" value="1"/>
</dbReference>
<dbReference type="Gene3D" id="3.10.510.20">
    <property type="entry name" value="YcgL domain"/>
    <property type="match status" value="1"/>
</dbReference>
<dbReference type="EMBL" id="JACHHX010000018">
    <property type="protein sequence ID" value="MBB5016340.1"/>
    <property type="molecule type" value="Genomic_DNA"/>
</dbReference>
<name>A0A7W7Y1I0_9GAMM</name>
<evidence type="ECO:0000313" key="4">
    <source>
        <dbReference type="Proteomes" id="UP000519004"/>
    </source>
</evidence>
<dbReference type="SUPFAM" id="SSF160191">
    <property type="entry name" value="YcgL-like"/>
    <property type="match status" value="1"/>
</dbReference>
<dbReference type="AlphaFoldDB" id="A0A7W7Y1I0"/>